<reference evidence="4 5" key="1">
    <citation type="journal article" date="2013" name="Genome Announc.">
        <title>Draft Genome Sequence of the Cellulolytic, Mesophilic, Anaerobic Bacterium Clostridium termitidis Strain CT1112 (DSM 5398).</title>
        <authorList>
            <person name="Lal S."/>
            <person name="Ramachandran U."/>
            <person name="Zhang X."/>
            <person name="Munir R."/>
            <person name="Sparling R."/>
            <person name="Levin D.B."/>
        </authorList>
    </citation>
    <scope>NUCLEOTIDE SEQUENCE [LARGE SCALE GENOMIC DNA]</scope>
    <source>
        <strain evidence="4 5">CT1112</strain>
    </source>
</reference>
<dbReference type="PANTHER" id="PTHR22911:SF79">
    <property type="entry name" value="MOBA-LIKE NTP TRANSFERASE DOMAIN-CONTAINING PROTEIN"/>
    <property type="match status" value="1"/>
</dbReference>
<dbReference type="AlphaFoldDB" id="S0FXF1"/>
<protein>
    <submittedName>
        <fullName evidence="4">EamA-like transporter family</fullName>
    </submittedName>
</protein>
<dbReference type="eggNOG" id="COG0697">
    <property type="taxonomic scope" value="Bacteria"/>
</dbReference>
<dbReference type="Proteomes" id="UP000014155">
    <property type="component" value="Unassembled WGS sequence"/>
</dbReference>
<dbReference type="RefSeq" id="WP_004624161.1">
    <property type="nucleotide sequence ID" value="NZ_AORV01000021.1"/>
</dbReference>
<name>S0FXF1_RUMCE</name>
<comment type="caution">
    <text evidence="4">The sequence shown here is derived from an EMBL/GenBank/DDBJ whole genome shotgun (WGS) entry which is preliminary data.</text>
</comment>
<organism evidence="4 5">
    <name type="scientific">Ruminiclostridium cellobioparum subsp. termitidis CT1112</name>
    <dbReference type="NCBI Taxonomy" id="1195236"/>
    <lineage>
        <taxon>Bacteria</taxon>
        <taxon>Bacillati</taxon>
        <taxon>Bacillota</taxon>
        <taxon>Clostridia</taxon>
        <taxon>Eubacteriales</taxon>
        <taxon>Oscillospiraceae</taxon>
        <taxon>Ruminiclostridium</taxon>
    </lineage>
</organism>
<feature type="transmembrane region" description="Helical" evidence="2">
    <location>
        <begin position="122"/>
        <end position="140"/>
    </location>
</feature>
<evidence type="ECO:0000256" key="2">
    <source>
        <dbReference type="SAM" id="Phobius"/>
    </source>
</evidence>
<dbReference type="EMBL" id="AORV01000021">
    <property type="protein sequence ID" value="EMS73258.1"/>
    <property type="molecule type" value="Genomic_DNA"/>
</dbReference>
<feature type="domain" description="EamA" evidence="3">
    <location>
        <begin position="148"/>
        <end position="275"/>
    </location>
</feature>
<feature type="transmembrane region" description="Helical" evidence="2">
    <location>
        <begin position="205"/>
        <end position="223"/>
    </location>
</feature>
<dbReference type="PATRIC" id="fig|1195236.3.peg.1049"/>
<feature type="domain" description="EamA" evidence="3">
    <location>
        <begin position="16"/>
        <end position="139"/>
    </location>
</feature>
<dbReference type="InterPro" id="IPR000620">
    <property type="entry name" value="EamA_dom"/>
</dbReference>
<evidence type="ECO:0000259" key="3">
    <source>
        <dbReference type="Pfam" id="PF00892"/>
    </source>
</evidence>
<dbReference type="Pfam" id="PF00892">
    <property type="entry name" value="EamA"/>
    <property type="match status" value="2"/>
</dbReference>
<sequence length="300" mass="32945">MFKLNINDITPKRSLALFFLALTAVLWSLGGLLIKLVNWNPIAIAGARSLIAALLILFFIKKPDFKFNFLKFATAFVYAATVITFVAATKLTTAANAIILQYTAPIYVAIFGAIFLKEKVRWYDVITIAVVFGGMILFFIDKLSSGGMIGNLIAISSGVFFAFVALLLRLQKDDSPLDRIFWGNIMTAVIGLPFMFQSLPDAKSVMGIGLLGIFQLGFSYVLFSVAIKNVSALEAVLIPVIEPILNPIWVALVVHEVPGIYSLIGGSIVLIIITLRCIYTYFLSKKRETALKKQEFAGLS</sequence>
<evidence type="ECO:0000313" key="5">
    <source>
        <dbReference type="Proteomes" id="UP000014155"/>
    </source>
</evidence>
<keyword evidence="2" id="KW-0472">Membrane</keyword>
<feature type="transmembrane region" description="Helical" evidence="2">
    <location>
        <begin position="260"/>
        <end position="283"/>
    </location>
</feature>
<keyword evidence="2" id="KW-0812">Transmembrane</keyword>
<dbReference type="SUPFAM" id="SSF103481">
    <property type="entry name" value="Multidrug resistance efflux transporter EmrE"/>
    <property type="match status" value="2"/>
</dbReference>
<evidence type="ECO:0000313" key="4">
    <source>
        <dbReference type="EMBL" id="EMS73258.1"/>
    </source>
</evidence>
<gene>
    <name evidence="4" type="ORF">CTER_0752</name>
</gene>
<feature type="transmembrane region" description="Helical" evidence="2">
    <location>
        <begin position="235"/>
        <end position="254"/>
    </location>
</feature>
<feature type="transmembrane region" description="Helical" evidence="2">
    <location>
        <begin position="94"/>
        <end position="115"/>
    </location>
</feature>
<feature type="transmembrane region" description="Helical" evidence="2">
    <location>
        <begin position="180"/>
        <end position="199"/>
    </location>
</feature>
<keyword evidence="2" id="KW-1133">Transmembrane helix</keyword>
<feature type="transmembrane region" description="Helical" evidence="2">
    <location>
        <begin position="69"/>
        <end position="88"/>
    </location>
</feature>
<dbReference type="STRING" id="1195236.CTER_0752"/>
<keyword evidence="5" id="KW-1185">Reference proteome</keyword>
<dbReference type="PANTHER" id="PTHR22911">
    <property type="entry name" value="ACYL-MALONYL CONDENSING ENZYME-RELATED"/>
    <property type="match status" value="1"/>
</dbReference>
<proteinExistence type="inferred from homology"/>
<dbReference type="InterPro" id="IPR037185">
    <property type="entry name" value="EmrE-like"/>
</dbReference>
<dbReference type="GO" id="GO:0016020">
    <property type="term" value="C:membrane"/>
    <property type="evidence" value="ECO:0007669"/>
    <property type="project" value="InterPro"/>
</dbReference>
<feature type="transmembrane region" description="Helical" evidence="2">
    <location>
        <begin position="41"/>
        <end position="60"/>
    </location>
</feature>
<accession>S0FXF1</accession>
<comment type="similarity">
    <text evidence="1">Belongs to the EamA transporter family.</text>
</comment>
<evidence type="ECO:0000256" key="1">
    <source>
        <dbReference type="ARBA" id="ARBA00007362"/>
    </source>
</evidence>
<feature type="transmembrane region" description="Helical" evidence="2">
    <location>
        <begin position="146"/>
        <end position="168"/>
    </location>
</feature>